<feature type="transmembrane region" description="Helical" evidence="7">
    <location>
        <begin position="21"/>
        <end position="43"/>
    </location>
</feature>
<keyword evidence="4 7" id="KW-0812">Transmembrane</keyword>
<comment type="subcellular location">
    <subcellularLocation>
        <location evidence="1">Cell inner membrane</location>
        <topology evidence="1">Multi-pass membrane protein</topology>
    </subcellularLocation>
</comment>
<organism evidence="8 9">
    <name type="scientific">Longispora fulva</name>
    <dbReference type="NCBI Taxonomy" id="619741"/>
    <lineage>
        <taxon>Bacteria</taxon>
        <taxon>Bacillati</taxon>
        <taxon>Actinomycetota</taxon>
        <taxon>Actinomycetes</taxon>
        <taxon>Micromonosporales</taxon>
        <taxon>Micromonosporaceae</taxon>
        <taxon>Longispora</taxon>
    </lineage>
</organism>
<evidence type="ECO:0000256" key="2">
    <source>
        <dbReference type="ARBA" id="ARBA00022448"/>
    </source>
</evidence>
<gene>
    <name evidence="8" type="ORF">IW245_001824</name>
</gene>
<protein>
    <submittedName>
        <fullName evidence="8">ENTS family enterobactin (Siderophore) exporter</fullName>
    </submittedName>
</protein>
<evidence type="ECO:0000256" key="3">
    <source>
        <dbReference type="ARBA" id="ARBA00022475"/>
    </source>
</evidence>
<feature type="transmembrane region" description="Helical" evidence="7">
    <location>
        <begin position="49"/>
        <end position="69"/>
    </location>
</feature>
<feature type="transmembrane region" description="Helical" evidence="7">
    <location>
        <begin position="288"/>
        <end position="310"/>
    </location>
</feature>
<feature type="transmembrane region" description="Helical" evidence="7">
    <location>
        <begin position="390"/>
        <end position="410"/>
    </location>
</feature>
<proteinExistence type="predicted"/>
<dbReference type="InterPro" id="IPR010290">
    <property type="entry name" value="TM_effector"/>
</dbReference>
<evidence type="ECO:0000256" key="7">
    <source>
        <dbReference type="SAM" id="Phobius"/>
    </source>
</evidence>
<evidence type="ECO:0000256" key="6">
    <source>
        <dbReference type="ARBA" id="ARBA00023136"/>
    </source>
</evidence>
<dbReference type="SUPFAM" id="SSF103473">
    <property type="entry name" value="MFS general substrate transporter"/>
    <property type="match status" value="1"/>
</dbReference>
<feature type="transmembrane region" description="Helical" evidence="7">
    <location>
        <begin position="90"/>
        <end position="112"/>
    </location>
</feature>
<dbReference type="InterPro" id="IPR036259">
    <property type="entry name" value="MFS_trans_sf"/>
</dbReference>
<keyword evidence="9" id="KW-1185">Reference proteome</keyword>
<dbReference type="RefSeq" id="WP_197002716.1">
    <property type="nucleotide sequence ID" value="NZ_BONS01000002.1"/>
</dbReference>
<sequence>MRNLFADLTPLRVSAPYRRMWFGSVLSGVGTALTTVAVGLQVYDLTGSTFNVGLVGLFALVPLIALGLYGGSIVDAHDRRRVMMTTSSGLFLVACAFAAQAWLGIGNVWLMYALVAVQHGLFAVNQPARGSAVPRLLPADLLSAANALNSLAWNVSLTVGPLLAGLLVSWWGYGGAYSVEAVLLLFAFASVVSLPPLPPEGRPPRAGLRSVLEGLRFLRTQPDVRMTFQVDLAAMVLAMPKVLFPAVGVTLIGGGAATVGVLAAAIAVGSIVAGVLSGPLHRVRRQGLAVLVSVVGWGLAVAGFGLMLAVSPGPGPHGQASWALWSAAGFLALAGAADAVSAVFRTTILQVVTPDALRGRLQGVFLVVVAGGPQLGGLLLGAVARWGGETVAAIGGGVACVLVVLALGVLQPTFVRYDARRAAAVRAG</sequence>
<feature type="transmembrane region" description="Helical" evidence="7">
    <location>
        <begin position="243"/>
        <end position="276"/>
    </location>
</feature>
<name>A0A8J7KF21_9ACTN</name>
<keyword evidence="6 7" id="KW-0472">Membrane</keyword>
<dbReference type="GO" id="GO:0005886">
    <property type="term" value="C:plasma membrane"/>
    <property type="evidence" value="ECO:0007669"/>
    <property type="project" value="UniProtKB-SubCell"/>
</dbReference>
<accession>A0A8J7KF21</accession>
<dbReference type="CDD" id="cd06173">
    <property type="entry name" value="MFS_MefA_like"/>
    <property type="match status" value="1"/>
</dbReference>
<dbReference type="Proteomes" id="UP000622552">
    <property type="component" value="Unassembled WGS sequence"/>
</dbReference>
<feature type="transmembrane region" description="Helical" evidence="7">
    <location>
        <begin position="151"/>
        <end position="170"/>
    </location>
</feature>
<keyword evidence="2" id="KW-0813">Transport</keyword>
<dbReference type="PANTHER" id="PTHR23513:SF9">
    <property type="entry name" value="ENTEROBACTIN EXPORTER ENTS"/>
    <property type="match status" value="1"/>
</dbReference>
<comment type="caution">
    <text evidence="8">The sequence shown here is derived from an EMBL/GenBank/DDBJ whole genome shotgun (WGS) entry which is preliminary data.</text>
</comment>
<feature type="transmembrane region" description="Helical" evidence="7">
    <location>
        <begin position="322"/>
        <end position="344"/>
    </location>
</feature>
<dbReference type="EMBL" id="JADOUF010000001">
    <property type="protein sequence ID" value="MBG6135630.1"/>
    <property type="molecule type" value="Genomic_DNA"/>
</dbReference>
<dbReference type="AlphaFoldDB" id="A0A8J7KF21"/>
<evidence type="ECO:0000256" key="1">
    <source>
        <dbReference type="ARBA" id="ARBA00004429"/>
    </source>
</evidence>
<keyword evidence="5 7" id="KW-1133">Transmembrane helix</keyword>
<feature type="transmembrane region" description="Helical" evidence="7">
    <location>
        <begin position="364"/>
        <end position="384"/>
    </location>
</feature>
<dbReference type="Gene3D" id="1.20.1250.20">
    <property type="entry name" value="MFS general substrate transporter like domains"/>
    <property type="match status" value="1"/>
</dbReference>
<reference evidence="8" key="1">
    <citation type="submission" date="2020-11" db="EMBL/GenBank/DDBJ databases">
        <title>Sequencing the genomes of 1000 actinobacteria strains.</title>
        <authorList>
            <person name="Klenk H.-P."/>
        </authorList>
    </citation>
    <scope>NUCLEOTIDE SEQUENCE</scope>
    <source>
        <strain evidence="8">DSM 45356</strain>
    </source>
</reference>
<dbReference type="Pfam" id="PF05977">
    <property type="entry name" value="MFS_3"/>
    <property type="match status" value="1"/>
</dbReference>
<keyword evidence="3" id="KW-1003">Cell membrane</keyword>
<dbReference type="PANTHER" id="PTHR23513">
    <property type="entry name" value="INTEGRAL MEMBRANE EFFLUX PROTEIN-RELATED"/>
    <property type="match status" value="1"/>
</dbReference>
<evidence type="ECO:0000313" key="9">
    <source>
        <dbReference type="Proteomes" id="UP000622552"/>
    </source>
</evidence>
<evidence type="ECO:0000256" key="4">
    <source>
        <dbReference type="ARBA" id="ARBA00022692"/>
    </source>
</evidence>
<evidence type="ECO:0000256" key="5">
    <source>
        <dbReference type="ARBA" id="ARBA00022989"/>
    </source>
</evidence>
<evidence type="ECO:0000313" key="8">
    <source>
        <dbReference type="EMBL" id="MBG6135630.1"/>
    </source>
</evidence>